<gene>
    <name evidence="1" type="ORF">Abiwalacus_03140</name>
</gene>
<keyword evidence="2" id="KW-1185">Reference proteome</keyword>
<reference evidence="1" key="1">
    <citation type="submission" date="2022-06" db="EMBL/GenBank/DDBJ databases">
        <title>Akkermansia biwalacus sp. nov., an anaerobic mucin-degrading bacterium isolated from human intestine.</title>
        <authorList>
            <person name="Kobayashi Y."/>
            <person name="Inoue S."/>
            <person name="Kawahara T."/>
            <person name="Kohda N."/>
        </authorList>
    </citation>
    <scope>NUCLEOTIDE SEQUENCE</scope>
    <source>
        <strain evidence="1">WON2089</strain>
    </source>
</reference>
<evidence type="ECO:0000313" key="2">
    <source>
        <dbReference type="Proteomes" id="UP001062263"/>
    </source>
</evidence>
<protein>
    <submittedName>
        <fullName evidence="1">Uncharacterized protein</fullName>
    </submittedName>
</protein>
<proteinExistence type="predicted"/>
<dbReference type="SUPFAM" id="SSF54001">
    <property type="entry name" value="Cysteine proteinases"/>
    <property type="match status" value="1"/>
</dbReference>
<organism evidence="1 2">
    <name type="scientific">Akkermansia biwaensis</name>
    <dbReference type="NCBI Taxonomy" id="2946555"/>
    <lineage>
        <taxon>Bacteria</taxon>
        <taxon>Pseudomonadati</taxon>
        <taxon>Verrucomicrobiota</taxon>
        <taxon>Verrucomicrobiia</taxon>
        <taxon>Verrucomicrobiales</taxon>
        <taxon>Akkermansiaceae</taxon>
        <taxon>Akkermansia</taxon>
    </lineage>
</organism>
<dbReference type="InterPro" id="IPR038765">
    <property type="entry name" value="Papain-like_cys_pep_sf"/>
</dbReference>
<evidence type="ECO:0000313" key="1">
    <source>
        <dbReference type="EMBL" id="BDL42740.1"/>
    </source>
</evidence>
<dbReference type="EMBL" id="AP025943">
    <property type="protein sequence ID" value="BDL42740.1"/>
    <property type="molecule type" value="Genomic_DNA"/>
</dbReference>
<name>A0ABM7ZDE2_9BACT</name>
<dbReference type="Proteomes" id="UP001062263">
    <property type="component" value="Chromosome"/>
</dbReference>
<dbReference type="Gene3D" id="3.90.70.10">
    <property type="entry name" value="Cysteine proteinases"/>
    <property type="match status" value="1"/>
</dbReference>
<accession>A0ABM7ZDE2</accession>
<sequence length="334" mass="36912">MAFLALSLLPEPSCATPVFLENVSESGGWYDCNKKAKWDWGSKPGSIDPSIQVPVRPPEYSSLPVDSQLCWAAAASNVLQWWQDTRSDLKPTTPNGKSATCDAMPEVSQLAIYQTISKNWSNAGGSVEQAYNWWFNGGMLSTTAYPTGSTTSAPGGYWQELGLTVPPSITGGAVDNPLFTGYGFHSGNTKNEVYQMLMESINNNWGTTLTIGEDGRGHAITMWGYDMDVDGSLIVYLTDSDDYKLGMFRQKVIINNYKDEYEFLHCDIYLTSLEGEENVYGYTYDEAQLTGTMLGEMQSFTAPLGDLRVPEPSVGILSLCGVFLFLPRRRRVLH</sequence>